<dbReference type="KEGG" id="dat:HRM2_45770"/>
<name>C0QG54_DESAH</name>
<accession>C0QG54</accession>
<dbReference type="EMBL" id="CP001087">
    <property type="protein sequence ID" value="ACN17633.1"/>
    <property type="molecule type" value="Genomic_DNA"/>
</dbReference>
<sequence>MTSLKETAVFFVWIVVCLVLSPYRAMACNGIECLPDTIERVKPAIVGIGTVQKTRRPPGVLGGTGFVIADGNHVITNAHVIPEKFNTRYHEFLAVFTGRDRNLSVTPAEVVLTDREHDLALLKIPGDPLPVLTLGNDETVREGEVYALSGYPLGAALGLHVVTHHCLISAITPIILPVFRGRKLDQSRVDLLINPFDVFQLDGTAYPGNSGSPLYDIRTGAVVGIVNMVLVKGAKENAITDPSGITYAIPLRHVKAILKKAGLNY</sequence>
<keyword evidence="2" id="KW-1185">Reference proteome</keyword>
<organism evidence="1 2">
    <name type="scientific">Desulforapulum autotrophicum (strain ATCC 43914 / DSM 3382 / VKM B-1955 / HRM2)</name>
    <name type="common">Desulfobacterium autotrophicum</name>
    <dbReference type="NCBI Taxonomy" id="177437"/>
    <lineage>
        <taxon>Bacteria</taxon>
        <taxon>Pseudomonadati</taxon>
        <taxon>Thermodesulfobacteriota</taxon>
        <taxon>Desulfobacteria</taxon>
        <taxon>Desulfobacterales</taxon>
        <taxon>Desulfobacteraceae</taxon>
        <taxon>Desulforapulum</taxon>
    </lineage>
</organism>
<dbReference type="PANTHER" id="PTHR43019">
    <property type="entry name" value="SERINE ENDOPROTEASE DEGS"/>
    <property type="match status" value="1"/>
</dbReference>
<dbReference type="eggNOG" id="COG0265">
    <property type="taxonomic scope" value="Bacteria"/>
</dbReference>
<dbReference type="STRING" id="177437.HRM2_45770"/>
<dbReference type="InterPro" id="IPR009003">
    <property type="entry name" value="Peptidase_S1_PA"/>
</dbReference>
<dbReference type="Gene3D" id="2.40.10.120">
    <property type="match status" value="1"/>
</dbReference>
<dbReference type="Pfam" id="PF13365">
    <property type="entry name" value="Trypsin_2"/>
    <property type="match status" value="1"/>
</dbReference>
<gene>
    <name evidence="1" type="ordered locus">HRM2_45770</name>
</gene>
<proteinExistence type="predicted"/>
<dbReference type="AlphaFoldDB" id="C0QG54"/>
<evidence type="ECO:0000313" key="2">
    <source>
        <dbReference type="Proteomes" id="UP000000442"/>
    </source>
</evidence>
<dbReference type="SUPFAM" id="SSF50494">
    <property type="entry name" value="Trypsin-like serine proteases"/>
    <property type="match status" value="1"/>
</dbReference>
<evidence type="ECO:0000313" key="1">
    <source>
        <dbReference type="EMBL" id="ACN17633.1"/>
    </source>
</evidence>
<reference evidence="1 2" key="1">
    <citation type="journal article" date="2009" name="Environ. Microbiol.">
        <title>Genome sequence of Desulfobacterium autotrophicum HRM2, a marine sulfate reducer oxidizing organic carbon completely to carbon dioxide.</title>
        <authorList>
            <person name="Strittmatter A.W."/>
            <person name="Liesegang H."/>
            <person name="Rabus R."/>
            <person name="Decker I."/>
            <person name="Amann J."/>
            <person name="Andres S."/>
            <person name="Henne A."/>
            <person name="Fricke W.F."/>
            <person name="Martinez-Arias R."/>
            <person name="Bartels D."/>
            <person name="Goesmann A."/>
            <person name="Krause L."/>
            <person name="Puehler A."/>
            <person name="Klenk H.P."/>
            <person name="Richter M."/>
            <person name="Schuler M."/>
            <person name="Gloeckner F.O."/>
            <person name="Meyerdierks A."/>
            <person name="Gottschalk G."/>
            <person name="Amann R."/>
        </authorList>
    </citation>
    <scope>NUCLEOTIDE SEQUENCE [LARGE SCALE GENOMIC DNA]</scope>
    <source>
        <strain evidence="2">ATCC 43914 / DSM 3382 / HRM2</strain>
    </source>
</reference>
<protein>
    <submittedName>
        <fullName evidence="1">Peptidase</fullName>
    </submittedName>
</protein>
<dbReference type="PANTHER" id="PTHR43019:SF23">
    <property type="entry name" value="PROTEASE DO-LIKE 5, CHLOROPLASTIC"/>
    <property type="match status" value="1"/>
</dbReference>
<dbReference type="HOGENOM" id="CLU_089567_0_0_7"/>
<dbReference type="Proteomes" id="UP000000442">
    <property type="component" value="Chromosome"/>
</dbReference>
<dbReference type="RefSeq" id="WP_015906347.1">
    <property type="nucleotide sequence ID" value="NC_012108.1"/>
</dbReference>